<proteinExistence type="inferred from homology"/>
<dbReference type="CDD" id="cd14752">
    <property type="entry name" value="GH31_N"/>
    <property type="match status" value="1"/>
</dbReference>
<feature type="domain" description="Glycoside hydrolase family 31 TIM barrel" evidence="3">
    <location>
        <begin position="302"/>
        <end position="617"/>
    </location>
</feature>
<dbReference type="Gene3D" id="2.60.40.1760">
    <property type="entry name" value="glycosyl hydrolase (family 31)"/>
    <property type="match status" value="1"/>
</dbReference>
<dbReference type="GO" id="GO:0004553">
    <property type="term" value="F:hydrolase activity, hydrolyzing O-glycosyl compounds"/>
    <property type="evidence" value="ECO:0007669"/>
    <property type="project" value="InterPro"/>
</dbReference>
<dbReference type="AlphaFoldDB" id="A0A4R4V2N9"/>
<dbReference type="SUPFAM" id="SSF51011">
    <property type="entry name" value="Glycosyl hydrolase domain"/>
    <property type="match status" value="1"/>
</dbReference>
<dbReference type="CDD" id="cd06593">
    <property type="entry name" value="GH31_xylosidase_YicI"/>
    <property type="match status" value="1"/>
</dbReference>
<evidence type="ECO:0000259" key="3">
    <source>
        <dbReference type="Pfam" id="PF01055"/>
    </source>
</evidence>
<feature type="domain" description="Glycoside hydrolase family 31 N-terminal" evidence="4">
    <location>
        <begin position="89"/>
        <end position="254"/>
    </location>
</feature>
<dbReference type="Gene3D" id="3.20.20.80">
    <property type="entry name" value="Glycosidases"/>
    <property type="match status" value="1"/>
</dbReference>
<comment type="similarity">
    <text evidence="1 2">Belongs to the glycosyl hydrolase 31 family.</text>
</comment>
<dbReference type="SUPFAM" id="SSF51445">
    <property type="entry name" value="(Trans)glycosidases"/>
    <property type="match status" value="1"/>
</dbReference>
<dbReference type="InterPro" id="IPR013780">
    <property type="entry name" value="Glyco_hydro_b"/>
</dbReference>
<dbReference type="EMBL" id="SMKV01000010">
    <property type="protein sequence ID" value="TDC93509.1"/>
    <property type="molecule type" value="Genomic_DNA"/>
</dbReference>
<comment type="caution">
    <text evidence="6">The sequence shown here is derived from an EMBL/GenBank/DDBJ whole genome shotgun (WGS) entry which is preliminary data.</text>
</comment>
<evidence type="ECO:0000259" key="5">
    <source>
        <dbReference type="Pfam" id="PF21365"/>
    </source>
</evidence>
<dbReference type="Pfam" id="PF01055">
    <property type="entry name" value="Glyco_hydro_31_2nd"/>
    <property type="match status" value="1"/>
</dbReference>
<evidence type="ECO:0000256" key="1">
    <source>
        <dbReference type="ARBA" id="ARBA00007806"/>
    </source>
</evidence>
<dbReference type="InterPro" id="IPR025887">
    <property type="entry name" value="Glyco_hydro_31_N_dom"/>
</dbReference>
<accession>A0A4R4V2N9</accession>
<sequence length="785" mass="86034">MGEEMSALTERYMLREVEEVTAHPDTTAGHGVTARVRAVLCQPGADGFGYLTGETLAEQGIETSMPNLPELDIPPLLTREFAVDVRWAGPEVVRITIGAADRQRSAPTGTEHGILVTPKYAETSTTVEQDEHDVVVVSGGRLRVRLGRRPFSLEVQDTATGATLISTAGKLRQVAGLPISPAATAGGTTAVNLELGPDEEILGFGEQFGRSVKNGQRLRLRVEDALGTGTGMAYKPAPVWYSTAGYLALINTGAVVNADVGHSRNGVFGVEAECGELDLYLIAGPEPKQALTTYTRLTGRGAVPPVWAFGYWLGRCRYHSASQMEEIGRTLRELGVPCDILHLDPDWLVVDRLNCDFIWNTDRFGDRAEFITALERLGLRLSVWELPYLDPASPRYAEAAERGYLITDADGEIATIAGTPVPDGRPRALLDFTSPEARRWWQDLHGPFLDDGVAVFKTDFGEGLPDDVRLAGGTGAEHAHNLYPLRYNGAVSEAIAEKTGRAPLVWGRSGWAGSHRYPAQWGGDAESTVSGMRATLRGGLSHAMSMPGLWGHDIGGFFGPELTPELYVRWTQFGALSPLMRAHGLRPREPWEFGEHALDIAREWIRLRYSLLPYLWQAAHESAEHGWPMLRPLALEFPDDDLATARDDAFLLGSDLLVVPVFDDGGEPVRRRFYIPRGGWTDLVTGDRHEGPALHEEFVPLERIPVLVRDGALLPRLVVDEHVRNTDDLLGAPWELHAYGDVSTAATFFDFRSRPFTVEVNGDQLATGSSTQLSLVRHTPQEARS</sequence>
<dbReference type="GO" id="GO:0030246">
    <property type="term" value="F:carbohydrate binding"/>
    <property type="evidence" value="ECO:0007669"/>
    <property type="project" value="InterPro"/>
</dbReference>
<dbReference type="SUPFAM" id="SSF74650">
    <property type="entry name" value="Galactose mutarotase-like"/>
    <property type="match status" value="1"/>
</dbReference>
<dbReference type="OrthoDB" id="176168at2"/>
<feature type="domain" description="Glycosyl hydrolase family 31 C-terminal" evidence="5">
    <location>
        <begin position="626"/>
        <end position="713"/>
    </location>
</feature>
<dbReference type="GO" id="GO:0005975">
    <property type="term" value="P:carbohydrate metabolic process"/>
    <property type="evidence" value="ECO:0007669"/>
    <property type="project" value="InterPro"/>
</dbReference>
<evidence type="ECO:0000313" key="6">
    <source>
        <dbReference type="EMBL" id="TDC93509.1"/>
    </source>
</evidence>
<dbReference type="PANTHER" id="PTHR22762">
    <property type="entry name" value="ALPHA-GLUCOSIDASE"/>
    <property type="match status" value="1"/>
</dbReference>
<dbReference type="InterPro" id="IPR017853">
    <property type="entry name" value="GH"/>
</dbReference>
<keyword evidence="2" id="KW-0326">Glycosidase</keyword>
<organism evidence="6 7">
    <name type="scientific">Saccharopolyspora aridisoli</name>
    <dbReference type="NCBI Taxonomy" id="2530385"/>
    <lineage>
        <taxon>Bacteria</taxon>
        <taxon>Bacillati</taxon>
        <taxon>Actinomycetota</taxon>
        <taxon>Actinomycetes</taxon>
        <taxon>Pseudonocardiales</taxon>
        <taxon>Pseudonocardiaceae</taxon>
        <taxon>Saccharopolyspora</taxon>
    </lineage>
</organism>
<evidence type="ECO:0000313" key="7">
    <source>
        <dbReference type="Proteomes" id="UP000294744"/>
    </source>
</evidence>
<protein>
    <submittedName>
        <fullName evidence="6">Alpha-xylosidase</fullName>
    </submittedName>
</protein>
<keyword evidence="7" id="KW-1185">Reference proteome</keyword>
<dbReference type="PANTHER" id="PTHR22762:SF144">
    <property type="entry name" value="ALPHA-XYLOSIDASE"/>
    <property type="match status" value="1"/>
</dbReference>
<dbReference type="InterPro" id="IPR000322">
    <property type="entry name" value="Glyco_hydro_31_TIM"/>
</dbReference>
<dbReference type="Proteomes" id="UP000294744">
    <property type="component" value="Unassembled WGS sequence"/>
</dbReference>
<evidence type="ECO:0000259" key="4">
    <source>
        <dbReference type="Pfam" id="PF13802"/>
    </source>
</evidence>
<dbReference type="Pfam" id="PF13802">
    <property type="entry name" value="Gal_mutarotas_2"/>
    <property type="match status" value="1"/>
</dbReference>
<dbReference type="InterPro" id="IPR011013">
    <property type="entry name" value="Gal_mutarotase_sf_dom"/>
</dbReference>
<reference evidence="6 7" key="1">
    <citation type="submission" date="2019-03" db="EMBL/GenBank/DDBJ databases">
        <title>Draft genome sequences of novel Actinobacteria.</title>
        <authorList>
            <person name="Sahin N."/>
            <person name="Ay H."/>
            <person name="Saygin H."/>
        </authorList>
    </citation>
    <scope>NUCLEOTIDE SEQUENCE [LARGE SCALE GENOMIC DNA]</scope>
    <source>
        <strain evidence="6 7">16K404</strain>
    </source>
</reference>
<dbReference type="Gene3D" id="2.60.40.1180">
    <property type="entry name" value="Golgi alpha-mannosidase II"/>
    <property type="match status" value="1"/>
</dbReference>
<evidence type="ECO:0000256" key="2">
    <source>
        <dbReference type="RuleBase" id="RU361185"/>
    </source>
</evidence>
<name>A0A4R4V2N9_9PSEU</name>
<dbReference type="InterPro" id="IPR048395">
    <property type="entry name" value="Glyco_hydro_31_C"/>
</dbReference>
<dbReference type="Pfam" id="PF21365">
    <property type="entry name" value="Glyco_hydro_31_3rd"/>
    <property type="match status" value="1"/>
</dbReference>
<keyword evidence="2" id="KW-0378">Hydrolase</keyword>
<gene>
    <name evidence="6" type="ORF">E1161_10900</name>
</gene>